<dbReference type="InterPro" id="IPR051052">
    <property type="entry name" value="Diverse_substrate_MTase"/>
</dbReference>
<dbReference type="SUPFAM" id="SSF53335">
    <property type="entry name" value="S-adenosyl-L-methionine-dependent methyltransferases"/>
    <property type="match status" value="1"/>
</dbReference>
<evidence type="ECO:0000313" key="4">
    <source>
        <dbReference type="Proteomes" id="UP000800092"/>
    </source>
</evidence>
<dbReference type="EMBL" id="ML991806">
    <property type="protein sequence ID" value="KAF2233473.1"/>
    <property type="molecule type" value="Genomic_DNA"/>
</dbReference>
<dbReference type="OrthoDB" id="10004862at2759"/>
<accession>A0A6A6H7H4</accession>
<keyword evidence="2" id="KW-0808">Transferase</keyword>
<dbReference type="Proteomes" id="UP000800092">
    <property type="component" value="Unassembled WGS sequence"/>
</dbReference>
<proteinExistence type="predicted"/>
<dbReference type="AlphaFoldDB" id="A0A6A6H7H4"/>
<name>A0A6A6H7H4_VIRVR</name>
<keyword evidence="4" id="KW-1185">Reference proteome</keyword>
<gene>
    <name evidence="3" type="ORF">EV356DRAFT_567938</name>
</gene>
<reference evidence="3" key="1">
    <citation type="journal article" date="2020" name="Stud. Mycol.">
        <title>101 Dothideomycetes genomes: a test case for predicting lifestyles and emergence of pathogens.</title>
        <authorList>
            <person name="Haridas S."/>
            <person name="Albert R."/>
            <person name="Binder M."/>
            <person name="Bloem J."/>
            <person name="Labutti K."/>
            <person name="Salamov A."/>
            <person name="Andreopoulos B."/>
            <person name="Baker S."/>
            <person name="Barry K."/>
            <person name="Bills G."/>
            <person name="Bluhm B."/>
            <person name="Cannon C."/>
            <person name="Castanera R."/>
            <person name="Culley D."/>
            <person name="Daum C."/>
            <person name="Ezra D."/>
            <person name="Gonzalez J."/>
            <person name="Henrissat B."/>
            <person name="Kuo A."/>
            <person name="Liang C."/>
            <person name="Lipzen A."/>
            <person name="Lutzoni F."/>
            <person name="Magnuson J."/>
            <person name="Mondo S."/>
            <person name="Nolan M."/>
            <person name="Ohm R."/>
            <person name="Pangilinan J."/>
            <person name="Park H.-J."/>
            <person name="Ramirez L."/>
            <person name="Alfaro M."/>
            <person name="Sun H."/>
            <person name="Tritt A."/>
            <person name="Yoshinaga Y."/>
            <person name="Zwiers L.-H."/>
            <person name="Turgeon B."/>
            <person name="Goodwin S."/>
            <person name="Spatafora J."/>
            <person name="Crous P."/>
            <person name="Grigoriev I."/>
        </authorList>
    </citation>
    <scope>NUCLEOTIDE SEQUENCE</scope>
    <source>
        <strain evidence="3">Tuck. ex Michener</strain>
    </source>
</reference>
<dbReference type="PANTHER" id="PTHR44942:SF4">
    <property type="entry name" value="METHYLTRANSFERASE TYPE 11 DOMAIN-CONTAINING PROTEIN"/>
    <property type="match status" value="1"/>
</dbReference>
<evidence type="ECO:0000256" key="1">
    <source>
        <dbReference type="ARBA" id="ARBA00022603"/>
    </source>
</evidence>
<sequence length="556" mass="63213">MTNDIPYPEGSENFWKMAADDSAFWDTYISTRPNYSEAFYNLIYARRTKHSNSRAVAHDIGYGGGQVVAELASRFTHAIASDNNDIHLPFARRRLASLPASSISFTYTKGEDLTAHYPPQSANMITAAKAMVPMDENVGSKTIALVLKSDGTLAFWFYGRPTFLEPEYYHACQPILSEIVTHNWSKRAAEGMASWLDYLAFNPTDWDDLQRFKKNTYATLPFSGREACRFDNKAVSNRTNEERVTIHEDPEFWKVSWNAIELKKYMSILFPGFKDAAGDGPGETEIGRLFNELTLQMGSERAICRLEEVLLGWDRFCTYRVIAWSGDYQTMVQRSKSWLFPSLSPPHRHSSPIKELPTLGFNQLPLHTTQLPSQARDAVAAIIAKYHLEDEFAIAALHRHRLLPEEHIMVSDYDPDNHKQFYTRPTSLAGLNESELTPIKFALADDDIWIPVDCQRAVSTSLQEPPLQFWCDLQECIGSWGVQKTLGIQRNNGKYVEYQEKEGELSVEVDYEPDEYFEPTAWAVQSIMGGSFIYTEIAHCPKRDPNDPKTHVGSVP</sequence>
<evidence type="ECO:0000313" key="3">
    <source>
        <dbReference type="EMBL" id="KAF2233473.1"/>
    </source>
</evidence>
<dbReference type="InterPro" id="IPR029063">
    <property type="entry name" value="SAM-dependent_MTases_sf"/>
</dbReference>
<dbReference type="Gene3D" id="3.40.50.150">
    <property type="entry name" value="Vaccinia Virus protein VP39"/>
    <property type="match status" value="1"/>
</dbReference>
<dbReference type="PANTHER" id="PTHR44942">
    <property type="entry name" value="METHYLTRANSF_11 DOMAIN-CONTAINING PROTEIN"/>
    <property type="match status" value="1"/>
</dbReference>
<dbReference type="GO" id="GO:0008168">
    <property type="term" value="F:methyltransferase activity"/>
    <property type="evidence" value="ECO:0007669"/>
    <property type="project" value="UniProtKB-KW"/>
</dbReference>
<organism evidence="3 4">
    <name type="scientific">Viridothelium virens</name>
    <name type="common">Speckled blister lichen</name>
    <name type="synonym">Trypethelium virens</name>
    <dbReference type="NCBI Taxonomy" id="1048519"/>
    <lineage>
        <taxon>Eukaryota</taxon>
        <taxon>Fungi</taxon>
        <taxon>Dikarya</taxon>
        <taxon>Ascomycota</taxon>
        <taxon>Pezizomycotina</taxon>
        <taxon>Dothideomycetes</taxon>
        <taxon>Dothideomycetes incertae sedis</taxon>
        <taxon>Trypetheliales</taxon>
        <taxon>Trypetheliaceae</taxon>
        <taxon>Viridothelium</taxon>
    </lineage>
</organism>
<evidence type="ECO:0008006" key="5">
    <source>
        <dbReference type="Google" id="ProtNLM"/>
    </source>
</evidence>
<protein>
    <recommendedName>
        <fullName evidence="5">Methyltransferase domain-containing protein</fullName>
    </recommendedName>
</protein>
<keyword evidence="1" id="KW-0489">Methyltransferase</keyword>
<dbReference type="GO" id="GO:0032259">
    <property type="term" value="P:methylation"/>
    <property type="evidence" value="ECO:0007669"/>
    <property type="project" value="UniProtKB-KW"/>
</dbReference>
<evidence type="ECO:0000256" key="2">
    <source>
        <dbReference type="ARBA" id="ARBA00022679"/>
    </source>
</evidence>